<dbReference type="EMBL" id="DYUK01000079">
    <property type="protein sequence ID" value="HJG79458.1"/>
    <property type="molecule type" value="Genomic_DNA"/>
</dbReference>
<dbReference type="Proteomes" id="UP000784435">
    <property type="component" value="Unassembled WGS sequence"/>
</dbReference>
<reference evidence="1" key="2">
    <citation type="submission" date="2021-09" db="EMBL/GenBank/DDBJ databases">
        <authorList>
            <person name="Gilroy R."/>
        </authorList>
    </citation>
    <scope>NUCLEOTIDE SEQUENCE</scope>
    <source>
        <strain evidence="1">ChiGjej5B5-7349</strain>
    </source>
</reference>
<accession>A0A921MCE1</accession>
<gene>
    <name evidence="1" type="ORF">K8V08_03505</name>
</gene>
<protein>
    <submittedName>
        <fullName evidence="1">DUF177 domain-containing protein</fullName>
    </submittedName>
</protein>
<name>A0A921MCE1_9MICO</name>
<proteinExistence type="predicted"/>
<dbReference type="AlphaFoldDB" id="A0A921MCE1"/>
<dbReference type="InterPro" id="IPR003772">
    <property type="entry name" value="YceD"/>
</dbReference>
<comment type="caution">
    <text evidence="1">The sequence shown here is derived from an EMBL/GenBank/DDBJ whole genome shotgun (WGS) entry which is preliminary data.</text>
</comment>
<evidence type="ECO:0000313" key="1">
    <source>
        <dbReference type="EMBL" id="HJG79458.1"/>
    </source>
</evidence>
<dbReference type="Pfam" id="PF02620">
    <property type="entry name" value="YceD"/>
    <property type="match status" value="1"/>
</dbReference>
<sequence>MLQLDRASEFVIDVRRLGLTGSPGSWESIAKTVRAPEDLRLELIGVPEGDPIELDLRFESVVEGIFVSGSVRATAKGQDSRTLEDMESPVDVRIDELFVYQADPQDEEAQLVQAGLLDLEPAVRDAVVMSLPFRPLKDGDEGEFHYTLGEDITEDEPEEDPRWAALKSVLNEKKES</sequence>
<organism evidence="1 2">
    <name type="scientific">Brevibacterium senegalense</name>
    <dbReference type="NCBI Taxonomy" id="1033736"/>
    <lineage>
        <taxon>Bacteria</taxon>
        <taxon>Bacillati</taxon>
        <taxon>Actinomycetota</taxon>
        <taxon>Actinomycetes</taxon>
        <taxon>Micrococcales</taxon>
        <taxon>Brevibacteriaceae</taxon>
        <taxon>Brevibacterium</taxon>
    </lineage>
</organism>
<reference evidence="1" key="1">
    <citation type="journal article" date="2021" name="PeerJ">
        <title>Extensive microbial diversity within the chicken gut microbiome revealed by metagenomics and culture.</title>
        <authorList>
            <person name="Gilroy R."/>
            <person name="Ravi A."/>
            <person name="Getino M."/>
            <person name="Pursley I."/>
            <person name="Horton D.L."/>
            <person name="Alikhan N.F."/>
            <person name="Baker D."/>
            <person name="Gharbi K."/>
            <person name="Hall N."/>
            <person name="Watson M."/>
            <person name="Adriaenssens E.M."/>
            <person name="Foster-Nyarko E."/>
            <person name="Jarju S."/>
            <person name="Secka A."/>
            <person name="Antonio M."/>
            <person name="Oren A."/>
            <person name="Chaudhuri R.R."/>
            <person name="La Ragione R."/>
            <person name="Hildebrand F."/>
            <person name="Pallen M.J."/>
        </authorList>
    </citation>
    <scope>NUCLEOTIDE SEQUENCE</scope>
    <source>
        <strain evidence="1">ChiGjej5B5-7349</strain>
    </source>
</reference>
<evidence type="ECO:0000313" key="2">
    <source>
        <dbReference type="Proteomes" id="UP000784435"/>
    </source>
</evidence>